<evidence type="ECO:0000259" key="13">
    <source>
        <dbReference type="SMART" id="SM01403"/>
    </source>
</evidence>
<evidence type="ECO:0000256" key="6">
    <source>
        <dbReference type="ARBA" id="ARBA00022679"/>
    </source>
</evidence>
<evidence type="ECO:0000256" key="4">
    <source>
        <dbReference type="ARBA" id="ARBA00013266"/>
    </source>
</evidence>
<proteinExistence type="inferred from homology"/>
<dbReference type="InterPro" id="IPR010493">
    <property type="entry name" value="Ser_AcTrfase_N"/>
</dbReference>
<dbReference type="PROSITE" id="PS00361">
    <property type="entry name" value="RIBOSOMAL_S10"/>
    <property type="match status" value="1"/>
</dbReference>
<evidence type="ECO:0000256" key="5">
    <source>
        <dbReference type="ARBA" id="ARBA00022605"/>
    </source>
</evidence>
<evidence type="ECO:0000256" key="1">
    <source>
        <dbReference type="ARBA" id="ARBA00004876"/>
    </source>
</evidence>
<accession>A0A4Y1RDV7</accession>
<dbReference type="GO" id="GO:0005737">
    <property type="term" value="C:cytoplasm"/>
    <property type="evidence" value="ECO:0007669"/>
    <property type="project" value="InterPro"/>
</dbReference>
<dbReference type="PANTHER" id="PTHR42811">
    <property type="entry name" value="SERINE ACETYLTRANSFERASE"/>
    <property type="match status" value="1"/>
</dbReference>
<dbReference type="GO" id="GO:0009001">
    <property type="term" value="F:serine O-acetyltransferase activity"/>
    <property type="evidence" value="ECO:0007669"/>
    <property type="project" value="UniProtKB-EC"/>
</dbReference>
<dbReference type="SMART" id="SM00971">
    <property type="entry name" value="SATase_N"/>
    <property type="match status" value="1"/>
</dbReference>
<dbReference type="HAMAP" id="MF_00508">
    <property type="entry name" value="Ribosomal_uS10"/>
    <property type="match status" value="1"/>
</dbReference>
<dbReference type="InterPro" id="IPR042122">
    <property type="entry name" value="Ser_AcTrfase_N_sf"/>
</dbReference>
<keyword evidence="6 14" id="KW-0808">Transferase</keyword>
<protein>
    <recommendedName>
        <fullName evidence="10">Small ribosomal subunit protein uS10c</fullName>
        <ecNumber evidence="4">2.3.1.30</ecNumber>
    </recommendedName>
</protein>
<name>A0A4Y1RDV7_PRUDU</name>
<evidence type="ECO:0000256" key="11">
    <source>
        <dbReference type="SAM" id="MobiDB-lite"/>
    </source>
</evidence>
<evidence type="ECO:0000256" key="8">
    <source>
        <dbReference type="ARBA" id="ARBA00023274"/>
    </source>
</evidence>
<keyword evidence="7" id="KW-0689">Ribosomal protein</keyword>
<dbReference type="UniPathway" id="UPA00136">
    <property type="reaction ID" value="UER00199"/>
</dbReference>
<evidence type="ECO:0000259" key="12">
    <source>
        <dbReference type="SMART" id="SM00971"/>
    </source>
</evidence>
<dbReference type="SMART" id="SM01403">
    <property type="entry name" value="Ribosomal_S10"/>
    <property type="match status" value="1"/>
</dbReference>
<dbReference type="SUPFAM" id="SSF51161">
    <property type="entry name" value="Trimeric LpxA-like enzymes"/>
    <property type="match status" value="1"/>
</dbReference>
<keyword evidence="5" id="KW-0028">Amino-acid biosynthesis</keyword>
<dbReference type="Pfam" id="PF00132">
    <property type="entry name" value="Hexapep"/>
    <property type="match status" value="1"/>
</dbReference>
<dbReference type="GO" id="GO:0006412">
    <property type="term" value="P:translation"/>
    <property type="evidence" value="ECO:0007669"/>
    <property type="project" value="InterPro"/>
</dbReference>
<evidence type="ECO:0000256" key="7">
    <source>
        <dbReference type="ARBA" id="ARBA00022980"/>
    </source>
</evidence>
<dbReference type="InterPro" id="IPR027486">
    <property type="entry name" value="Ribosomal_uS10_dom"/>
</dbReference>
<comment type="pathway">
    <text evidence="1">Amino-acid biosynthesis; L-cysteine biosynthesis; L-cysteine from L-serine: step 1/2.</text>
</comment>
<gene>
    <name evidence="14" type="ORF">Prudu_012645</name>
</gene>
<dbReference type="GO" id="GO:0005840">
    <property type="term" value="C:ribosome"/>
    <property type="evidence" value="ECO:0007669"/>
    <property type="project" value="UniProtKB-KW"/>
</dbReference>
<feature type="region of interest" description="Disordered" evidence="11">
    <location>
        <begin position="1"/>
        <end position="56"/>
    </location>
</feature>
<feature type="domain" description="Serine acetyltransferase N-terminal" evidence="12">
    <location>
        <begin position="283"/>
        <end position="387"/>
    </location>
</feature>
<comment type="similarity">
    <text evidence="3">Belongs to the transferase hexapeptide repeat family.</text>
</comment>
<dbReference type="FunFam" id="3.30.70.600:FF:000001">
    <property type="entry name" value="30S ribosomal protein S10"/>
    <property type="match status" value="1"/>
</dbReference>
<dbReference type="Gene3D" id="2.160.10.10">
    <property type="entry name" value="Hexapeptide repeat proteins"/>
    <property type="match status" value="1"/>
</dbReference>
<dbReference type="InterPro" id="IPR001451">
    <property type="entry name" value="Hexapep"/>
</dbReference>
<comment type="similarity">
    <text evidence="2">Belongs to the universal ribosomal protein uS10 family.</text>
</comment>
<dbReference type="EC" id="2.3.1.30" evidence="4"/>
<dbReference type="FunFam" id="2.160.10.10:FF:000002">
    <property type="entry name" value="Serine acetyltransferase"/>
    <property type="match status" value="1"/>
</dbReference>
<dbReference type="PRINTS" id="PR00971">
    <property type="entry name" value="RIBOSOMALS10"/>
</dbReference>
<dbReference type="GO" id="GO:0003735">
    <property type="term" value="F:structural constituent of ribosome"/>
    <property type="evidence" value="ECO:0007669"/>
    <property type="project" value="InterPro"/>
</dbReference>
<evidence type="ECO:0000313" key="14">
    <source>
        <dbReference type="EMBL" id="BBH02157.1"/>
    </source>
</evidence>
<dbReference type="SUPFAM" id="SSF54999">
    <property type="entry name" value="Ribosomal protein S10"/>
    <property type="match status" value="1"/>
</dbReference>
<keyword evidence="8" id="KW-0687">Ribonucleoprotein</keyword>
<dbReference type="Gene3D" id="1.10.3130.10">
    <property type="entry name" value="serine acetyltransferase, domain 1"/>
    <property type="match status" value="1"/>
</dbReference>
<dbReference type="AlphaFoldDB" id="A0A4Y1RDV7"/>
<dbReference type="GO" id="GO:0006535">
    <property type="term" value="P:cysteine biosynthetic process from serine"/>
    <property type="evidence" value="ECO:0007669"/>
    <property type="project" value="InterPro"/>
</dbReference>
<sequence>MALRALRPSQSSTRVYAAPEVLESQESLVPPPETIEVGSSETPSTSSLNVGGDADKASPKQKIRIKLRSYFVPLIEDSCKQIMDAARNTNAKTMGPVPLPTKKRIYCVLKSPHVHKDARFHFEIRTHQRLIDILYPTAQTIDSLMQLDLPAGVDVEVKLFPLSSPYIFSLDISFYNIPQPMSTLVASSLFATVNTKYSNKTYKTMATCVDNSRTSQPTPSHHLSVSDQPRFDNPVSKLLKFYRPCLTDFVSQTATNLNPEQLPQPRRTFIEDTKGEEAKKDYIWMKMRDESYMDVEREPILSSYYFASILAHNSLESALANHLANKLSNSTLPVHTLYDIFSGVLYEDQEILEAIKEDLKGVKERDPACTSYVHCFLNYKGFLACEAHRVAHNLWLRGREALALLIQNRVSEVLAVDIHPGAKIGCGILLDHGTGVVIGETVVIGNNVSILHNVTLGGTGKECGDRHPKIGDGVLIGAGTNVLGNVRIGEGAKIGAGAVVLKDVLPRTTAVGNPARLVGRNDLFRLDTVQSLNHVI</sequence>
<dbReference type="NCBIfam" id="TIGR01172">
    <property type="entry name" value="cysE"/>
    <property type="match status" value="1"/>
</dbReference>
<reference evidence="14" key="1">
    <citation type="journal article" date="2019" name="Science">
        <title>Mutation of a bHLH transcription factor allowed almond domestication.</title>
        <authorList>
            <person name="Sanchez-Perez R."/>
            <person name="Pavan S."/>
            <person name="Mazzeo R."/>
            <person name="Moldovan C."/>
            <person name="Aiese Cigliano R."/>
            <person name="Del Cueto J."/>
            <person name="Ricciardi F."/>
            <person name="Lotti C."/>
            <person name="Ricciardi L."/>
            <person name="Dicenta F."/>
            <person name="Lopez-Marques R.L."/>
            <person name="Lindberg Moller B."/>
        </authorList>
    </citation>
    <scope>NUCLEOTIDE SEQUENCE</scope>
</reference>
<dbReference type="InterPro" id="IPR053376">
    <property type="entry name" value="Serine_acetyltransferase"/>
</dbReference>
<dbReference type="NCBIfam" id="NF041874">
    <property type="entry name" value="EPS_EpsC"/>
    <property type="match status" value="1"/>
</dbReference>
<dbReference type="InterPro" id="IPR011004">
    <property type="entry name" value="Trimer_LpxA-like_sf"/>
</dbReference>
<dbReference type="EMBL" id="AP019300">
    <property type="protein sequence ID" value="BBH02157.1"/>
    <property type="molecule type" value="Genomic_DNA"/>
</dbReference>
<dbReference type="InterPro" id="IPR045304">
    <property type="entry name" value="LbH_SAT"/>
</dbReference>
<dbReference type="GO" id="GO:1990904">
    <property type="term" value="C:ribonucleoprotein complex"/>
    <property type="evidence" value="ECO:0007669"/>
    <property type="project" value="UniProtKB-KW"/>
</dbReference>
<dbReference type="InterPro" id="IPR018357">
    <property type="entry name" value="Hexapep_transf_CS"/>
</dbReference>
<evidence type="ECO:0000256" key="3">
    <source>
        <dbReference type="ARBA" id="ARBA00007274"/>
    </source>
</evidence>
<dbReference type="GO" id="GO:0003723">
    <property type="term" value="F:RNA binding"/>
    <property type="evidence" value="ECO:0007669"/>
    <property type="project" value="InterPro"/>
</dbReference>
<dbReference type="InterPro" id="IPR018268">
    <property type="entry name" value="Ribosomal_uS10_CS"/>
</dbReference>
<organism evidence="14">
    <name type="scientific">Prunus dulcis</name>
    <name type="common">Almond</name>
    <name type="synonym">Amygdalus dulcis</name>
    <dbReference type="NCBI Taxonomy" id="3755"/>
    <lineage>
        <taxon>Eukaryota</taxon>
        <taxon>Viridiplantae</taxon>
        <taxon>Streptophyta</taxon>
        <taxon>Embryophyta</taxon>
        <taxon>Tracheophyta</taxon>
        <taxon>Spermatophyta</taxon>
        <taxon>Magnoliopsida</taxon>
        <taxon>eudicotyledons</taxon>
        <taxon>Gunneridae</taxon>
        <taxon>Pentapetalae</taxon>
        <taxon>rosids</taxon>
        <taxon>fabids</taxon>
        <taxon>Rosales</taxon>
        <taxon>Rosaceae</taxon>
        <taxon>Amygdaloideae</taxon>
        <taxon>Amygdaleae</taxon>
        <taxon>Prunus</taxon>
    </lineage>
</organism>
<dbReference type="InterPro" id="IPR005881">
    <property type="entry name" value="Ser_O-AcTrfase"/>
</dbReference>
<dbReference type="CDD" id="cd03354">
    <property type="entry name" value="LbH_SAT"/>
    <property type="match status" value="1"/>
</dbReference>
<dbReference type="Pfam" id="PF00338">
    <property type="entry name" value="Ribosomal_S10"/>
    <property type="match status" value="1"/>
</dbReference>
<dbReference type="PROSITE" id="PS00101">
    <property type="entry name" value="HEXAPEP_TRANSFERASES"/>
    <property type="match status" value="1"/>
</dbReference>
<dbReference type="NCBIfam" id="NF001861">
    <property type="entry name" value="PRK00596.1"/>
    <property type="match status" value="1"/>
</dbReference>
<feature type="domain" description="Small ribosomal subunit protein uS10" evidence="13">
    <location>
        <begin position="64"/>
        <end position="158"/>
    </location>
</feature>
<keyword evidence="9" id="KW-0012">Acyltransferase</keyword>
<evidence type="ECO:0000256" key="9">
    <source>
        <dbReference type="ARBA" id="ARBA00023315"/>
    </source>
</evidence>
<evidence type="ECO:0000256" key="2">
    <source>
        <dbReference type="ARBA" id="ARBA00007102"/>
    </source>
</evidence>
<dbReference type="Pfam" id="PF06426">
    <property type="entry name" value="SATase_N"/>
    <property type="match status" value="1"/>
</dbReference>
<feature type="compositionally biased region" description="Polar residues" evidence="11">
    <location>
        <begin position="37"/>
        <end position="49"/>
    </location>
</feature>
<dbReference type="NCBIfam" id="TIGR01049">
    <property type="entry name" value="rpsJ_bact"/>
    <property type="match status" value="1"/>
</dbReference>
<dbReference type="Gene3D" id="3.30.70.600">
    <property type="entry name" value="Ribosomal protein S10 domain"/>
    <property type="match status" value="1"/>
</dbReference>
<dbReference type="InterPro" id="IPR001848">
    <property type="entry name" value="Ribosomal_uS10"/>
</dbReference>
<dbReference type="InterPro" id="IPR036838">
    <property type="entry name" value="Ribosomal_uS10_dom_sf"/>
</dbReference>
<evidence type="ECO:0000256" key="10">
    <source>
        <dbReference type="ARBA" id="ARBA00070310"/>
    </source>
</evidence>